<proteinExistence type="predicted"/>
<protein>
    <submittedName>
        <fullName evidence="1">Uncharacterized protein</fullName>
    </submittedName>
</protein>
<comment type="caution">
    <text evidence="1">The sequence shown here is derived from an EMBL/GenBank/DDBJ whole genome shotgun (WGS) entry which is preliminary data.</text>
</comment>
<sequence length="146" mass="17012">MFNSNSKGGTRHVKTKTVELYIRIPRCSSSNDELQMLAEKKLIKNLHFPVDEAKKYSEVVCNFLSGLHVYRGRDEYNPNDSLEKEYYGVNKEVSEFGTASASSIRRMVRDAWRAHEENQPSVFDADYFDVDFFDQFLPLYIKYTST</sequence>
<name>A0A2A2KS96_9BILA</name>
<gene>
    <name evidence="1" type="ORF">WR25_25939</name>
</gene>
<dbReference type="Proteomes" id="UP000218231">
    <property type="component" value="Unassembled WGS sequence"/>
</dbReference>
<dbReference type="AlphaFoldDB" id="A0A2A2KS96"/>
<evidence type="ECO:0000313" key="2">
    <source>
        <dbReference type="Proteomes" id="UP000218231"/>
    </source>
</evidence>
<organism evidence="1 2">
    <name type="scientific">Diploscapter pachys</name>
    <dbReference type="NCBI Taxonomy" id="2018661"/>
    <lineage>
        <taxon>Eukaryota</taxon>
        <taxon>Metazoa</taxon>
        <taxon>Ecdysozoa</taxon>
        <taxon>Nematoda</taxon>
        <taxon>Chromadorea</taxon>
        <taxon>Rhabditida</taxon>
        <taxon>Rhabditina</taxon>
        <taxon>Rhabditomorpha</taxon>
        <taxon>Rhabditoidea</taxon>
        <taxon>Rhabditidae</taxon>
        <taxon>Diploscapter</taxon>
    </lineage>
</organism>
<keyword evidence="2" id="KW-1185">Reference proteome</keyword>
<dbReference type="STRING" id="2018661.A0A2A2KS96"/>
<evidence type="ECO:0000313" key="1">
    <source>
        <dbReference type="EMBL" id="PAV76822.1"/>
    </source>
</evidence>
<accession>A0A2A2KS96</accession>
<reference evidence="1 2" key="1">
    <citation type="journal article" date="2017" name="Curr. Biol.">
        <title>Genome architecture and evolution of a unichromosomal asexual nematode.</title>
        <authorList>
            <person name="Fradin H."/>
            <person name="Zegar C."/>
            <person name="Gutwein M."/>
            <person name="Lucas J."/>
            <person name="Kovtun M."/>
            <person name="Corcoran D."/>
            <person name="Baugh L.R."/>
            <person name="Kiontke K."/>
            <person name="Gunsalus K."/>
            <person name="Fitch D.H."/>
            <person name="Piano F."/>
        </authorList>
    </citation>
    <scope>NUCLEOTIDE SEQUENCE [LARGE SCALE GENOMIC DNA]</scope>
    <source>
        <strain evidence="1">PF1309</strain>
    </source>
</reference>
<dbReference type="OrthoDB" id="7550572at2759"/>
<dbReference type="EMBL" id="LIAE01007805">
    <property type="protein sequence ID" value="PAV76822.1"/>
    <property type="molecule type" value="Genomic_DNA"/>
</dbReference>